<feature type="binding site" evidence="10">
    <location>
        <begin position="174"/>
        <end position="176"/>
    </location>
    <ligand>
        <name>substrate</name>
    </ligand>
</feature>
<dbReference type="STRING" id="690567.1849"/>
<comment type="similarity">
    <text evidence="6 10 11">Belongs to the ribulose-phosphate 3-epimerase family.</text>
</comment>
<dbReference type="Proteomes" id="UP000045545">
    <property type="component" value="Unassembled WGS sequence"/>
</dbReference>
<evidence type="ECO:0000256" key="7">
    <source>
        <dbReference type="ARBA" id="ARBA00013188"/>
    </source>
</evidence>
<evidence type="ECO:0000256" key="4">
    <source>
        <dbReference type="ARBA" id="ARBA00001947"/>
    </source>
</evidence>
<keyword evidence="13" id="KW-0862">Zinc</keyword>
<evidence type="ECO:0000313" key="15">
    <source>
        <dbReference type="EMBL" id="CFX77578.1"/>
    </source>
</evidence>
<dbReference type="PROSITE" id="PS01085">
    <property type="entry name" value="RIBUL_P_3_EPIMER_1"/>
    <property type="match status" value="1"/>
</dbReference>
<feature type="binding site" evidence="10 14">
    <location>
        <begin position="141"/>
        <end position="144"/>
    </location>
    <ligand>
        <name>substrate</name>
    </ligand>
</feature>
<comment type="cofactor">
    <cofactor evidence="5">
        <name>Fe(2+)</name>
        <dbReference type="ChEBI" id="CHEBI:29033"/>
    </cofactor>
</comment>
<keyword evidence="13" id="KW-0464">Manganese</keyword>
<evidence type="ECO:0000256" key="1">
    <source>
        <dbReference type="ARBA" id="ARBA00001782"/>
    </source>
</evidence>
<protein>
    <recommendedName>
        <fullName evidence="7 10">Ribulose-phosphate 3-epimerase</fullName>
        <ecNumber evidence="7 10">5.1.3.1</ecNumber>
    </recommendedName>
</protein>
<evidence type="ECO:0000256" key="10">
    <source>
        <dbReference type="HAMAP-Rule" id="MF_02227"/>
    </source>
</evidence>
<dbReference type="GO" id="GO:0005737">
    <property type="term" value="C:cytoplasm"/>
    <property type="evidence" value="ECO:0007669"/>
    <property type="project" value="UniProtKB-ARBA"/>
</dbReference>
<dbReference type="PROSITE" id="PS01086">
    <property type="entry name" value="RIBUL_P_3_EPIMER_2"/>
    <property type="match status" value="1"/>
</dbReference>
<comment type="pathway">
    <text evidence="10">Carbohydrate degradation.</text>
</comment>
<dbReference type="SUPFAM" id="SSF51366">
    <property type="entry name" value="Ribulose-phoshate binding barrel"/>
    <property type="match status" value="1"/>
</dbReference>
<dbReference type="HAMAP" id="MF_02227">
    <property type="entry name" value="RPE"/>
    <property type="match status" value="1"/>
</dbReference>
<comment type="cofactor">
    <cofactor evidence="4">
        <name>Zn(2+)</name>
        <dbReference type="ChEBI" id="CHEBI:29105"/>
    </cofactor>
</comment>
<dbReference type="InterPro" id="IPR011060">
    <property type="entry name" value="RibuloseP-bd_barrel"/>
</dbReference>
<evidence type="ECO:0000256" key="12">
    <source>
        <dbReference type="PIRSR" id="PIRSR001461-1"/>
    </source>
</evidence>
<feature type="active site" description="Proton acceptor" evidence="10 12">
    <location>
        <position position="34"/>
    </location>
</feature>
<dbReference type="PIRSF" id="PIRSF001461">
    <property type="entry name" value="RPE"/>
    <property type="match status" value="1"/>
</dbReference>
<feature type="binding site" evidence="10 13">
    <location>
        <position position="174"/>
    </location>
    <ligand>
        <name>a divalent metal cation</name>
        <dbReference type="ChEBI" id="CHEBI:60240"/>
    </ligand>
</feature>
<keyword evidence="10 11" id="KW-0119">Carbohydrate metabolism</keyword>
<name>A0A0E4GBP9_9FIRM</name>
<evidence type="ECO:0000256" key="2">
    <source>
        <dbReference type="ARBA" id="ARBA00001936"/>
    </source>
</evidence>
<comment type="cofactor">
    <cofactor evidence="2">
        <name>Mn(2+)</name>
        <dbReference type="ChEBI" id="CHEBI:29035"/>
    </cofactor>
</comment>
<keyword evidence="9 10" id="KW-0413">Isomerase</keyword>
<evidence type="ECO:0000256" key="3">
    <source>
        <dbReference type="ARBA" id="ARBA00001941"/>
    </source>
</evidence>
<accession>A0A0E4GBP9</accession>
<evidence type="ECO:0000256" key="13">
    <source>
        <dbReference type="PIRSR" id="PIRSR001461-2"/>
    </source>
</evidence>
<evidence type="ECO:0000256" key="8">
    <source>
        <dbReference type="ARBA" id="ARBA00022723"/>
    </source>
</evidence>
<feature type="binding site" evidence="10 13">
    <location>
        <position position="32"/>
    </location>
    <ligand>
        <name>a divalent metal cation</name>
        <dbReference type="ChEBI" id="CHEBI:60240"/>
    </ligand>
</feature>
<comment type="cofactor">
    <cofactor evidence="3">
        <name>Co(2+)</name>
        <dbReference type="ChEBI" id="CHEBI:48828"/>
    </cofactor>
</comment>
<dbReference type="NCBIfam" id="TIGR01163">
    <property type="entry name" value="rpe"/>
    <property type="match status" value="1"/>
</dbReference>
<feature type="binding site" evidence="14">
    <location>
        <position position="176"/>
    </location>
    <ligand>
        <name>substrate</name>
    </ligand>
</feature>
<dbReference type="PANTHER" id="PTHR11749">
    <property type="entry name" value="RIBULOSE-5-PHOSPHATE-3-EPIMERASE"/>
    <property type="match status" value="1"/>
</dbReference>
<comment type="function">
    <text evidence="10">Catalyzes the reversible epimerization of D-ribulose 5-phosphate to D-xylulose 5-phosphate.</text>
</comment>
<dbReference type="FunFam" id="3.20.20.70:FF:000004">
    <property type="entry name" value="Ribulose-phosphate 3-epimerase"/>
    <property type="match status" value="1"/>
</dbReference>
<comment type="cofactor">
    <cofactor evidence="10 13">
        <name>a divalent metal cation</name>
        <dbReference type="ChEBI" id="CHEBI:60240"/>
    </cofactor>
    <text evidence="10 13">Binds 1 divalent metal cation per subunit.</text>
</comment>
<evidence type="ECO:0000256" key="5">
    <source>
        <dbReference type="ARBA" id="ARBA00001954"/>
    </source>
</evidence>
<sequence length="216" mass="22913">MLLVAPSILSADFAYLAADINKVFQAGADWLHIDVMDGRFVPNITMGPPVVKAVKKVSPLFLDVHLMIEKPENLIPDFVKAGADLITVHVETCPHLHRVLHMIKDAGIQAGVALNPSTPLASIENVLDDLDLALIMSVNPGFGGQKFIPASLAKIARLRKMLDQVNSGAFLQVDGGINLSTGREVVAAGADVLVAGSYVFGSADINNAVQSLKNLS</sequence>
<dbReference type="InterPro" id="IPR000056">
    <property type="entry name" value="Ribul_P_3_epim-like"/>
</dbReference>
<evidence type="ECO:0000256" key="11">
    <source>
        <dbReference type="PIRNR" id="PIRNR001461"/>
    </source>
</evidence>
<keyword evidence="13" id="KW-0170">Cobalt</keyword>
<dbReference type="InterPro" id="IPR013785">
    <property type="entry name" value="Aldolase_TIM"/>
</dbReference>
<comment type="catalytic activity">
    <reaction evidence="1 10 11">
        <text>D-ribulose 5-phosphate = D-xylulose 5-phosphate</text>
        <dbReference type="Rhea" id="RHEA:13677"/>
        <dbReference type="ChEBI" id="CHEBI:57737"/>
        <dbReference type="ChEBI" id="CHEBI:58121"/>
        <dbReference type="EC" id="5.1.3.1"/>
    </reaction>
</comment>
<dbReference type="NCBIfam" id="NF004076">
    <property type="entry name" value="PRK05581.1-4"/>
    <property type="match status" value="1"/>
</dbReference>
<dbReference type="Gene3D" id="3.20.20.70">
    <property type="entry name" value="Aldolase class I"/>
    <property type="match status" value="1"/>
</dbReference>
<feature type="binding site" evidence="10 13">
    <location>
        <position position="65"/>
    </location>
    <ligand>
        <name>a divalent metal cation</name>
        <dbReference type="ChEBI" id="CHEBI:60240"/>
    </ligand>
</feature>
<dbReference type="InterPro" id="IPR026019">
    <property type="entry name" value="Ribul_P_3_epim"/>
</dbReference>
<dbReference type="EC" id="5.1.3.1" evidence="7 10"/>
<feature type="binding site" evidence="10 14">
    <location>
        <position position="65"/>
    </location>
    <ligand>
        <name>substrate</name>
    </ligand>
</feature>
<evidence type="ECO:0000256" key="9">
    <source>
        <dbReference type="ARBA" id="ARBA00023235"/>
    </source>
</evidence>
<dbReference type="Pfam" id="PF00834">
    <property type="entry name" value="Ribul_P_3_epim"/>
    <property type="match status" value="1"/>
</dbReference>
<feature type="binding site" evidence="10 14">
    <location>
        <position position="7"/>
    </location>
    <ligand>
        <name>substrate</name>
    </ligand>
</feature>
<keyword evidence="16" id="KW-1185">Reference proteome</keyword>
<evidence type="ECO:0000256" key="14">
    <source>
        <dbReference type="PIRSR" id="PIRSR001461-3"/>
    </source>
</evidence>
<dbReference type="GO" id="GO:0019323">
    <property type="term" value="P:pentose catabolic process"/>
    <property type="evidence" value="ECO:0007669"/>
    <property type="project" value="UniProtKB-UniRule"/>
</dbReference>
<feature type="binding site" evidence="10 13">
    <location>
        <position position="34"/>
    </location>
    <ligand>
        <name>a divalent metal cation</name>
        <dbReference type="ChEBI" id="CHEBI:60240"/>
    </ligand>
</feature>
<dbReference type="GO" id="GO:0046872">
    <property type="term" value="F:metal ion binding"/>
    <property type="evidence" value="ECO:0007669"/>
    <property type="project" value="UniProtKB-UniRule"/>
</dbReference>
<feature type="binding site" evidence="10 14">
    <location>
        <begin position="196"/>
        <end position="197"/>
    </location>
    <ligand>
        <name>substrate</name>
    </ligand>
</feature>
<feature type="active site" description="Proton donor" evidence="10 12">
    <location>
        <position position="174"/>
    </location>
</feature>
<reference evidence="15 16" key="1">
    <citation type="submission" date="2015-03" db="EMBL/GenBank/DDBJ databases">
        <authorList>
            <person name="Murphy D."/>
        </authorList>
    </citation>
    <scope>NUCLEOTIDE SEQUENCE [LARGE SCALE GENOMIC DNA]</scope>
    <source>
        <strain evidence="15 16">OL-4</strain>
    </source>
</reference>
<gene>
    <name evidence="10" type="primary">rpe</name>
    <name evidence="15" type="ORF">1849</name>
</gene>
<evidence type="ECO:0000256" key="6">
    <source>
        <dbReference type="ARBA" id="ARBA00009541"/>
    </source>
</evidence>
<dbReference type="AlphaFoldDB" id="A0A0E4GBP9"/>
<proteinExistence type="inferred from homology"/>
<dbReference type="EMBL" id="CGIH01000029">
    <property type="protein sequence ID" value="CFX77578.1"/>
    <property type="molecule type" value="Genomic_DNA"/>
</dbReference>
<organism evidence="15 16">
    <name type="scientific">Syntrophomonas zehnderi OL-4</name>
    <dbReference type="NCBI Taxonomy" id="690567"/>
    <lineage>
        <taxon>Bacteria</taxon>
        <taxon>Bacillati</taxon>
        <taxon>Bacillota</taxon>
        <taxon>Clostridia</taxon>
        <taxon>Eubacteriales</taxon>
        <taxon>Syntrophomonadaceae</taxon>
        <taxon>Syntrophomonas</taxon>
    </lineage>
</organism>
<evidence type="ECO:0000313" key="16">
    <source>
        <dbReference type="Proteomes" id="UP000045545"/>
    </source>
</evidence>
<keyword evidence="8 10" id="KW-0479">Metal-binding</keyword>
<dbReference type="OrthoDB" id="1645589at2"/>
<dbReference type="RefSeq" id="WP_046498017.1">
    <property type="nucleotide sequence ID" value="NZ_CGIH01000029.1"/>
</dbReference>
<dbReference type="CDD" id="cd00429">
    <property type="entry name" value="RPE"/>
    <property type="match status" value="1"/>
</dbReference>
<dbReference type="GO" id="GO:0006098">
    <property type="term" value="P:pentose-phosphate shunt"/>
    <property type="evidence" value="ECO:0007669"/>
    <property type="project" value="UniProtKB-UniRule"/>
</dbReference>
<dbReference type="GO" id="GO:0004750">
    <property type="term" value="F:D-ribulose-phosphate 3-epimerase activity"/>
    <property type="evidence" value="ECO:0007669"/>
    <property type="project" value="UniProtKB-UniRule"/>
</dbReference>